<dbReference type="PANTHER" id="PTHR12547">
    <property type="entry name" value="CCCH ZINC FINGER/TIS11-RELATED"/>
    <property type="match status" value="1"/>
</dbReference>
<keyword evidence="2" id="KW-0677">Repeat</keyword>
<evidence type="ECO:0000259" key="7">
    <source>
        <dbReference type="PROSITE" id="PS50103"/>
    </source>
</evidence>
<dbReference type="PROSITE" id="PS51363">
    <property type="entry name" value="W2"/>
    <property type="match status" value="1"/>
</dbReference>
<feature type="domain" description="C3H1-type" evidence="7">
    <location>
        <begin position="395"/>
        <end position="422"/>
    </location>
</feature>
<reference evidence="9 10" key="1">
    <citation type="journal article" date="2018" name="MBio">
        <title>Comparative Genomics Reveals the Core Gene Toolbox for the Fungus-Insect Symbiosis.</title>
        <authorList>
            <person name="Wang Y."/>
            <person name="Stata M."/>
            <person name="Wang W."/>
            <person name="Stajich J.E."/>
            <person name="White M.M."/>
            <person name="Moncalvo J.M."/>
        </authorList>
    </citation>
    <scope>NUCLEOTIDE SEQUENCE [LARGE SCALE GENOMIC DNA]</scope>
    <source>
        <strain evidence="9 10">SWE-8-4</strain>
    </source>
</reference>
<evidence type="ECO:0000256" key="5">
    <source>
        <dbReference type="PROSITE-ProRule" id="PRU00723"/>
    </source>
</evidence>
<dbReference type="InterPro" id="IPR015797">
    <property type="entry name" value="NUDIX_hydrolase-like_dom_sf"/>
</dbReference>
<keyword evidence="3 5" id="KW-0863">Zinc-finger</keyword>
<dbReference type="SUPFAM" id="SSF55811">
    <property type="entry name" value="Nudix"/>
    <property type="match status" value="1"/>
</dbReference>
<evidence type="ECO:0000256" key="1">
    <source>
        <dbReference type="ARBA" id="ARBA00022723"/>
    </source>
</evidence>
<keyword evidence="4 5" id="KW-0862">Zinc</keyword>
<dbReference type="SMART" id="SM00356">
    <property type="entry name" value="ZnF_C3H1"/>
    <property type="match status" value="2"/>
</dbReference>
<feature type="region of interest" description="Disordered" evidence="6">
    <location>
        <begin position="164"/>
        <end position="247"/>
    </location>
</feature>
<dbReference type="AlphaFoldDB" id="A0A2T9YZ23"/>
<dbReference type="InterPro" id="IPR036855">
    <property type="entry name" value="Znf_CCCH_sf"/>
</dbReference>
<dbReference type="Gene3D" id="3.90.79.10">
    <property type="entry name" value="Nucleoside Triphosphate Pyrophosphohydrolase"/>
    <property type="match status" value="1"/>
</dbReference>
<feature type="domain" description="C3H1-type" evidence="7">
    <location>
        <begin position="322"/>
        <end position="350"/>
    </location>
</feature>
<dbReference type="Pfam" id="PF02020">
    <property type="entry name" value="W2"/>
    <property type="match status" value="1"/>
</dbReference>
<dbReference type="GO" id="GO:0010468">
    <property type="term" value="P:regulation of gene expression"/>
    <property type="evidence" value="ECO:0007669"/>
    <property type="project" value="UniProtKB-ARBA"/>
</dbReference>
<dbReference type="PANTHER" id="PTHR12547:SF18">
    <property type="entry name" value="PROTEIN TIS11"/>
    <property type="match status" value="1"/>
</dbReference>
<dbReference type="InterPro" id="IPR045877">
    <property type="entry name" value="ZFP36-like"/>
</dbReference>
<dbReference type="STRING" id="133385.A0A2T9YZ23"/>
<dbReference type="SUPFAM" id="SSF90229">
    <property type="entry name" value="CCCH zinc finger"/>
    <property type="match status" value="2"/>
</dbReference>
<dbReference type="Proteomes" id="UP000245383">
    <property type="component" value="Unassembled WGS sequence"/>
</dbReference>
<sequence length="852" mass="98047">MSFNKYSGLIVFRIAHKKPIEYLLYIDTYTDHKHYSPPKGKIVTGDHEKKTALWVTSQLTGLSITDIDIIDNFRASIQYLHKNEIKIITLHLGRVQDYKKSFKIGSTNSGINIKWLKIEEAIEKAKFSNMQKVLKKADEYIASISSSWLKSPSLESTNHLSFQTNSLSSNNQNTQINPPSQNCSSSNQIVSKNSQYSDSHGALGADNQKYTNSSLSELSKNIQSSTNTSQTPLIQQKNNSYSGNHLLSKNTQPIVNEENYYKQNYNSQRFYSKNEPNSLESASFKSYNGTLPLRGFDSKYNSQAPALFNSEVKSSSFNEKTYYKTKLCQMFQSTGECRYGNNCTFAHSKSELVPNINNTSNLSQKYDPRKIINPTPTFDSNSNFKQNSNRHNIHYKTRLCNFFMSNGYCTEGENCNYAHGEADLQPSIQRKDFNYELASQASRCSDNETANQNSYIPNKNSSDYNNSYNRLSQNYNNDKNMTFSSNNYNNTYYSHNTTLQDQGYSIYSNKTINQSVAKTQNPSIGQHGNKYKIYNFVVQDPNFKFDDLNELENAIELSGTENSQNDFSREQNTDTVRYYRSNSIIYHKNQRRLEVRVLASDVEPSSTESKNNIKPTLKNRYQSDRNTDYTRSYKAKDTINDKHNIRNMDQLIPKTEFNPQFTSKSTNQHGAIKNNEKIFLKTPHETKNRDNHKIIIAKKPITKYEDTLSSSSKTIENSVIPAQNSPKSNIYTLEKLTITAFQNYFYGSENNTQIIQRPINEELKEINKVEFRLNLTLYYSGLSLNETDTSNDSIKSIWSNRISSILMEFYYQDLIEEEDFLLWYNSNMTANSDPALQSMKSFAEWLVNAEEE</sequence>
<keyword evidence="10" id="KW-1185">Reference proteome</keyword>
<dbReference type="GO" id="GO:0051252">
    <property type="term" value="P:regulation of RNA metabolic process"/>
    <property type="evidence" value="ECO:0007669"/>
    <property type="project" value="UniProtKB-ARBA"/>
</dbReference>
<feature type="domain" description="W2" evidence="8">
    <location>
        <begin position="698"/>
        <end position="852"/>
    </location>
</feature>
<dbReference type="InterPro" id="IPR003307">
    <property type="entry name" value="W2_domain"/>
</dbReference>
<dbReference type="InterPro" id="IPR000571">
    <property type="entry name" value="Znf_CCCH"/>
</dbReference>
<feature type="compositionally biased region" description="Polar residues" evidence="6">
    <location>
        <begin position="208"/>
        <end position="247"/>
    </location>
</feature>
<evidence type="ECO:0000256" key="3">
    <source>
        <dbReference type="ARBA" id="ARBA00022771"/>
    </source>
</evidence>
<evidence type="ECO:0000256" key="6">
    <source>
        <dbReference type="SAM" id="MobiDB-lite"/>
    </source>
</evidence>
<dbReference type="InterPro" id="IPR016024">
    <property type="entry name" value="ARM-type_fold"/>
</dbReference>
<dbReference type="Gene3D" id="1.25.40.180">
    <property type="match status" value="1"/>
</dbReference>
<evidence type="ECO:0000313" key="9">
    <source>
        <dbReference type="EMBL" id="PVU97534.1"/>
    </source>
</evidence>
<feature type="zinc finger region" description="C3H1-type" evidence="5">
    <location>
        <begin position="395"/>
        <end position="422"/>
    </location>
</feature>
<feature type="region of interest" description="Disordered" evidence="6">
    <location>
        <begin position="444"/>
        <end position="464"/>
    </location>
</feature>
<evidence type="ECO:0000313" key="10">
    <source>
        <dbReference type="Proteomes" id="UP000245383"/>
    </source>
</evidence>
<protein>
    <submittedName>
        <fullName evidence="9">Uncharacterized protein</fullName>
    </submittedName>
</protein>
<dbReference type="GO" id="GO:0003729">
    <property type="term" value="F:mRNA binding"/>
    <property type="evidence" value="ECO:0007669"/>
    <property type="project" value="InterPro"/>
</dbReference>
<organism evidence="9 10">
    <name type="scientific">Smittium simulii</name>
    <dbReference type="NCBI Taxonomy" id="133385"/>
    <lineage>
        <taxon>Eukaryota</taxon>
        <taxon>Fungi</taxon>
        <taxon>Fungi incertae sedis</taxon>
        <taxon>Zoopagomycota</taxon>
        <taxon>Kickxellomycotina</taxon>
        <taxon>Harpellomycetes</taxon>
        <taxon>Harpellales</taxon>
        <taxon>Legeriomycetaceae</taxon>
        <taxon>Smittium</taxon>
    </lineage>
</organism>
<evidence type="ECO:0000256" key="4">
    <source>
        <dbReference type="ARBA" id="ARBA00022833"/>
    </source>
</evidence>
<dbReference type="Pfam" id="PF00642">
    <property type="entry name" value="zf-CCCH"/>
    <property type="match status" value="2"/>
</dbReference>
<dbReference type="SUPFAM" id="SSF48371">
    <property type="entry name" value="ARM repeat"/>
    <property type="match status" value="1"/>
</dbReference>
<dbReference type="OrthoDB" id="410307at2759"/>
<dbReference type="PROSITE" id="PS50103">
    <property type="entry name" value="ZF_C3H1"/>
    <property type="match status" value="2"/>
</dbReference>
<feature type="compositionally biased region" description="Polar residues" evidence="6">
    <location>
        <begin position="444"/>
        <end position="457"/>
    </location>
</feature>
<accession>A0A2T9YZ23</accession>
<name>A0A2T9YZ23_9FUNG</name>
<feature type="compositionally biased region" description="Low complexity" evidence="6">
    <location>
        <begin position="164"/>
        <end position="189"/>
    </location>
</feature>
<gene>
    <name evidence="9" type="ORF">BB561_000494</name>
</gene>
<keyword evidence="1 5" id="KW-0479">Metal-binding</keyword>
<proteinExistence type="predicted"/>
<comment type="caution">
    <text evidence="9">The sequence shown here is derived from an EMBL/GenBank/DDBJ whole genome shotgun (WGS) entry which is preliminary data.</text>
</comment>
<evidence type="ECO:0000256" key="2">
    <source>
        <dbReference type="ARBA" id="ARBA00022737"/>
    </source>
</evidence>
<feature type="zinc finger region" description="C3H1-type" evidence="5">
    <location>
        <begin position="322"/>
        <end position="350"/>
    </location>
</feature>
<evidence type="ECO:0000259" key="8">
    <source>
        <dbReference type="PROSITE" id="PS51363"/>
    </source>
</evidence>
<dbReference type="GO" id="GO:0008270">
    <property type="term" value="F:zinc ion binding"/>
    <property type="evidence" value="ECO:0007669"/>
    <property type="project" value="UniProtKB-KW"/>
</dbReference>
<dbReference type="EMBL" id="MBFR01000010">
    <property type="protein sequence ID" value="PVU97534.1"/>
    <property type="molecule type" value="Genomic_DNA"/>
</dbReference>
<dbReference type="Gene3D" id="4.10.1000.10">
    <property type="entry name" value="Zinc finger, CCCH-type"/>
    <property type="match status" value="2"/>
</dbReference>
<dbReference type="FunFam" id="4.10.1000.10:FF:000003">
    <property type="entry name" value="Zinc finger CCCH domain-containing protein"/>
    <property type="match status" value="1"/>
</dbReference>